<sequence>MMNKIALLNDAFRQTFRGGKIMMTIGVAELPDCLKAEALRQVADFSGFTEENDPYSEHDFGSFDLVGRKFLWKIDYYDENMKYGSEDPSDPKRTTRVLTLMLSSEY</sequence>
<proteinExistence type="predicted"/>
<organism evidence="1 2">
    <name type="scientific">Bradyrhizobium manausense</name>
    <dbReference type="NCBI Taxonomy" id="989370"/>
    <lineage>
        <taxon>Bacteria</taxon>
        <taxon>Pseudomonadati</taxon>
        <taxon>Pseudomonadota</taxon>
        <taxon>Alphaproteobacteria</taxon>
        <taxon>Hyphomicrobiales</taxon>
        <taxon>Nitrobacteraceae</taxon>
        <taxon>Bradyrhizobium</taxon>
    </lineage>
</organism>
<gene>
    <name evidence="1" type="ORF">AOQ71_10220</name>
</gene>
<dbReference type="AlphaFoldDB" id="A0A0R3DZJ7"/>
<accession>A0A0R3DZJ7</accession>
<comment type="caution">
    <text evidence="1">The sequence shown here is derived from an EMBL/GenBank/DDBJ whole genome shotgun (WGS) entry which is preliminary data.</text>
</comment>
<dbReference type="Proteomes" id="UP000051936">
    <property type="component" value="Unassembled WGS sequence"/>
</dbReference>
<reference evidence="1 2" key="1">
    <citation type="submission" date="2015-09" db="EMBL/GenBank/DDBJ databases">
        <title>Draft Genome Sequence of Bradyrhizobium manausense Strain BR 3351T, a Novel Symbiotic Nitrogen-Fixing Alphaproteobacterium Isolated from Brazilian Amazon Rain Forest.</title>
        <authorList>
            <person name="De Araujo J.L."/>
            <person name="Zilli J.E."/>
        </authorList>
    </citation>
    <scope>NUCLEOTIDE SEQUENCE [LARGE SCALE GENOMIC DNA]</scope>
    <source>
        <strain evidence="1 2">BR3351</strain>
    </source>
</reference>
<dbReference type="OrthoDB" id="1495368at2"/>
<dbReference type="STRING" id="989370.AOQ71_10220"/>
<evidence type="ECO:0000313" key="2">
    <source>
        <dbReference type="Proteomes" id="UP000051936"/>
    </source>
</evidence>
<dbReference type="EMBL" id="LJYG01000044">
    <property type="protein sequence ID" value="KRQ15366.1"/>
    <property type="molecule type" value="Genomic_DNA"/>
</dbReference>
<evidence type="ECO:0008006" key="3">
    <source>
        <dbReference type="Google" id="ProtNLM"/>
    </source>
</evidence>
<keyword evidence="2" id="KW-1185">Reference proteome</keyword>
<dbReference type="RefSeq" id="WP_057745354.1">
    <property type="nucleotide sequence ID" value="NZ_LJYG01000044.1"/>
</dbReference>
<protein>
    <recommendedName>
        <fullName evidence="3">DUF3768 domain-containing protein</fullName>
    </recommendedName>
</protein>
<name>A0A0R3DZJ7_9BRAD</name>
<dbReference type="Pfam" id="PF12599">
    <property type="entry name" value="DUF3768"/>
    <property type="match status" value="1"/>
</dbReference>
<dbReference type="InterPro" id="IPR022243">
    <property type="entry name" value="DUF3768"/>
</dbReference>
<evidence type="ECO:0000313" key="1">
    <source>
        <dbReference type="EMBL" id="KRQ15366.1"/>
    </source>
</evidence>